<dbReference type="EMBL" id="BEXB01000082">
    <property type="protein sequence ID" value="GAY79061.1"/>
    <property type="molecule type" value="Genomic_DNA"/>
</dbReference>
<accession>A0A4Y1ZJA8</accession>
<organism evidence="1 2">
    <name type="scientific">Sporolactobacillus inulinus</name>
    <dbReference type="NCBI Taxonomy" id="2078"/>
    <lineage>
        <taxon>Bacteria</taxon>
        <taxon>Bacillati</taxon>
        <taxon>Bacillota</taxon>
        <taxon>Bacilli</taxon>
        <taxon>Bacillales</taxon>
        <taxon>Sporolactobacillaceae</taxon>
        <taxon>Sporolactobacillus</taxon>
    </lineage>
</organism>
<gene>
    <name evidence="1" type="ORF">NBRC111894_4615</name>
</gene>
<reference evidence="1 2" key="1">
    <citation type="submission" date="2017-11" db="EMBL/GenBank/DDBJ databases">
        <title>Draft Genome Sequence of Sporolactobacillus inulinus NBRC 111894 Isolated from Koso, a Japanese Sugar-Vegetable Fermented Beverage.</title>
        <authorList>
            <person name="Chiou T.Y."/>
            <person name="Oshima K."/>
            <person name="Suda W."/>
            <person name="Hattori M."/>
            <person name="Takahashi T."/>
        </authorList>
    </citation>
    <scope>NUCLEOTIDE SEQUENCE [LARGE SCALE GENOMIC DNA]</scope>
    <source>
        <strain evidence="1 2">NBRC111894</strain>
    </source>
</reference>
<evidence type="ECO:0000313" key="2">
    <source>
        <dbReference type="Proteomes" id="UP000319716"/>
    </source>
</evidence>
<sequence>MPGITYDEFFREFFRECILLFLALFSCCPCTFTECFAIQAAPFAVPVNDGIRF</sequence>
<protein>
    <submittedName>
        <fullName evidence="1">Uncharacterized protein</fullName>
    </submittedName>
</protein>
<evidence type="ECO:0000313" key="1">
    <source>
        <dbReference type="EMBL" id="GAY79061.1"/>
    </source>
</evidence>
<comment type="caution">
    <text evidence="1">The sequence shown here is derived from an EMBL/GenBank/DDBJ whole genome shotgun (WGS) entry which is preliminary data.</text>
</comment>
<proteinExistence type="predicted"/>
<dbReference type="Proteomes" id="UP000319716">
    <property type="component" value="Unassembled WGS sequence"/>
</dbReference>
<name>A0A4Y1ZJA8_9BACL</name>
<dbReference type="AlphaFoldDB" id="A0A4Y1ZJA8"/>